<name>X1GDX5_9ZZZZ</name>
<dbReference type="InterPro" id="IPR003819">
    <property type="entry name" value="TauD/TfdA-like"/>
</dbReference>
<sequence length="77" mass="8674">DSQEERRDRRPLERMMAFSTIDLTARIGTEIRTDAATLVSGKHADTILALLQQRGVLIVRGLHMSREDQLAFSHTLG</sequence>
<dbReference type="SUPFAM" id="SSF51197">
    <property type="entry name" value="Clavaminate synthase-like"/>
    <property type="match status" value="1"/>
</dbReference>
<gene>
    <name evidence="3" type="ORF">S03H2_26874</name>
</gene>
<proteinExistence type="predicted"/>
<evidence type="ECO:0000313" key="3">
    <source>
        <dbReference type="EMBL" id="GAH55422.1"/>
    </source>
</evidence>
<dbReference type="Pfam" id="PF02668">
    <property type="entry name" value="TauD"/>
    <property type="match status" value="1"/>
</dbReference>
<dbReference type="Gene3D" id="3.60.130.10">
    <property type="entry name" value="Clavaminate synthase-like"/>
    <property type="match status" value="1"/>
</dbReference>
<reference evidence="3" key="1">
    <citation type="journal article" date="2014" name="Front. Microbiol.">
        <title>High frequency of phylogenetically diverse reductive dehalogenase-homologous genes in deep subseafloor sedimentary metagenomes.</title>
        <authorList>
            <person name="Kawai M."/>
            <person name="Futagami T."/>
            <person name="Toyoda A."/>
            <person name="Takaki Y."/>
            <person name="Nishi S."/>
            <person name="Hori S."/>
            <person name="Arai W."/>
            <person name="Tsubouchi T."/>
            <person name="Morono Y."/>
            <person name="Uchiyama I."/>
            <person name="Ito T."/>
            <person name="Fujiyama A."/>
            <person name="Inagaki F."/>
            <person name="Takami H."/>
        </authorList>
    </citation>
    <scope>NUCLEOTIDE SEQUENCE</scope>
    <source>
        <strain evidence="3">Expedition CK06-06</strain>
    </source>
</reference>
<dbReference type="EMBL" id="BARU01015794">
    <property type="protein sequence ID" value="GAH55422.1"/>
    <property type="molecule type" value="Genomic_DNA"/>
</dbReference>
<dbReference type="AlphaFoldDB" id="X1GDX5"/>
<comment type="caution">
    <text evidence="3">The sequence shown here is derived from an EMBL/GenBank/DDBJ whole genome shotgun (WGS) entry which is preliminary data.</text>
</comment>
<evidence type="ECO:0000259" key="2">
    <source>
        <dbReference type="Pfam" id="PF02668"/>
    </source>
</evidence>
<dbReference type="GO" id="GO:0016491">
    <property type="term" value="F:oxidoreductase activity"/>
    <property type="evidence" value="ECO:0007669"/>
    <property type="project" value="UniProtKB-KW"/>
</dbReference>
<dbReference type="InterPro" id="IPR042098">
    <property type="entry name" value="TauD-like_sf"/>
</dbReference>
<evidence type="ECO:0000256" key="1">
    <source>
        <dbReference type="ARBA" id="ARBA00023002"/>
    </source>
</evidence>
<feature type="non-terminal residue" evidence="3">
    <location>
        <position position="1"/>
    </location>
</feature>
<feature type="domain" description="TauD/TfdA-like" evidence="2">
    <location>
        <begin position="22"/>
        <end position="77"/>
    </location>
</feature>
<feature type="non-terminal residue" evidence="3">
    <location>
        <position position="77"/>
    </location>
</feature>
<accession>X1GDX5</accession>
<organism evidence="3">
    <name type="scientific">marine sediment metagenome</name>
    <dbReference type="NCBI Taxonomy" id="412755"/>
    <lineage>
        <taxon>unclassified sequences</taxon>
        <taxon>metagenomes</taxon>
        <taxon>ecological metagenomes</taxon>
    </lineage>
</organism>
<protein>
    <recommendedName>
        <fullName evidence="2">TauD/TfdA-like domain-containing protein</fullName>
    </recommendedName>
</protein>
<keyword evidence="1" id="KW-0560">Oxidoreductase</keyword>